<protein>
    <submittedName>
        <fullName evidence="1">Uncharacterized protein</fullName>
    </submittedName>
</protein>
<proteinExistence type="predicted"/>
<evidence type="ECO:0000313" key="1">
    <source>
        <dbReference type="EMBL" id="SDY39175.1"/>
    </source>
</evidence>
<keyword evidence="2" id="KW-1185">Reference proteome</keyword>
<accession>A0A1H3JI54</accession>
<name>A0A1H3JI54_9GAMM</name>
<dbReference type="RefSeq" id="WP_004650715.1">
    <property type="nucleotide sequence ID" value="NZ_FNPK01000009.1"/>
</dbReference>
<evidence type="ECO:0000313" key="2">
    <source>
        <dbReference type="Proteomes" id="UP000199035"/>
    </source>
</evidence>
<gene>
    <name evidence="1" type="ORF">SAMN05421643_10966</name>
</gene>
<dbReference type="AlphaFoldDB" id="A0A1H3JI54"/>
<dbReference type="Proteomes" id="UP000199035">
    <property type="component" value="Unassembled WGS sequence"/>
</dbReference>
<reference evidence="2" key="1">
    <citation type="submission" date="2016-10" db="EMBL/GenBank/DDBJ databases">
        <authorList>
            <person name="Varghese N."/>
            <person name="Submissions S."/>
        </authorList>
    </citation>
    <scope>NUCLEOTIDE SEQUENCE [LARGE SCALE GENOMIC DNA]</scope>
    <source>
        <strain evidence="2">ANC 5109</strain>
    </source>
</reference>
<sequence>MNTSNNYVKQIKNAKRGGYTPTIAKDINKHKIQKAIRLIDQWRKLANELKPQMQIDMALTLEECAQDLDQILRRKSL</sequence>
<dbReference type="EMBL" id="FNPK01000009">
    <property type="protein sequence ID" value="SDY39175.1"/>
    <property type="molecule type" value="Genomic_DNA"/>
</dbReference>
<organism evidence="1 2">
    <name type="scientific">Acinetobacter kyonggiensis</name>
    <dbReference type="NCBI Taxonomy" id="595670"/>
    <lineage>
        <taxon>Bacteria</taxon>
        <taxon>Pseudomonadati</taxon>
        <taxon>Pseudomonadota</taxon>
        <taxon>Gammaproteobacteria</taxon>
        <taxon>Moraxellales</taxon>
        <taxon>Moraxellaceae</taxon>
        <taxon>Acinetobacter</taxon>
    </lineage>
</organism>